<dbReference type="GO" id="GO:0042157">
    <property type="term" value="P:lipoprotein metabolic process"/>
    <property type="evidence" value="ECO:0007669"/>
    <property type="project" value="InterPro"/>
</dbReference>
<dbReference type="PANTHER" id="PTHR14096">
    <property type="entry name" value="APOLIPOPROTEIN L"/>
    <property type="match status" value="1"/>
</dbReference>
<dbReference type="AlphaFoldDB" id="A0AAN8KZ51"/>
<evidence type="ECO:0000256" key="1">
    <source>
        <dbReference type="ARBA" id="ARBA00010090"/>
    </source>
</evidence>
<evidence type="ECO:0000313" key="2">
    <source>
        <dbReference type="EMBL" id="KAK6300773.1"/>
    </source>
</evidence>
<protein>
    <submittedName>
        <fullName evidence="2">Uncharacterized protein</fullName>
    </submittedName>
</protein>
<keyword evidence="3" id="KW-1185">Reference proteome</keyword>
<dbReference type="GO" id="GO:0008289">
    <property type="term" value="F:lipid binding"/>
    <property type="evidence" value="ECO:0007669"/>
    <property type="project" value="InterPro"/>
</dbReference>
<accession>A0AAN8KZ51</accession>
<comment type="caution">
    <text evidence="2">The sequence shown here is derived from an EMBL/GenBank/DDBJ whole genome shotgun (WGS) entry which is preliminary data.</text>
</comment>
<gene>
    <name evidence="2" type="ORF">J4Q44_G00288710</name>
</gene>
<name>A0AAN8KZ51_9TELE</name>
<dbReference type="EMBL" id="JAGTTL010000027">
    <property type="protein sequence ID" value="KAK6300773.1"/>
    <property type="molecule type" value="Genomic_DNA"/>
</dbReference>
<comment type="similarity">
    <text evidence="1">Belongs to the apolipoprotein L family.</text>
</comment>
<dbReference type="InterPro" id="IPR008405">
    <property type="entry name" value="ApoL"/>
</dbReference>
<dbReference type="PANTHER" id="PTHR14096:SF59">
    <property type="entry name" value="APOLIPOPROTEIN L, 1 ISOFORM X1"/>
    <property type="match status" value="1"/>
</dbReference>
<proteinExistence type="inferred from homology"/>
<evidence type="ECO:0000313" key="3">
    <source>
        <dbReference type="Proteomes" id="UP001356427"/>
    </source>
</evidence>
<reference evidence="2 3" key="1">
    <citation type="submission" date="2021-04" db="EMBL/GenBank/DDBJ databases">
        <authorList>
            <person name="De Guttry C."/>
            <person name="Zahm M."/>
            <person name="Klopp C."/>
            <person name="Cabau C."/>
            <person name="Louis A."/>
            <person name="Berthelot C."/>
            <person name="Parey E."/>
            <person name="Roest Crollius H."/>
            <person name="Montfort J."/>
            <person name="Robinson-Rechavi M."/>
            <person name="Bucao C."/>
            <person name="Bouchez O."/>
            <person name="Gislard M."/>
            <person name="Lluch J."/>
            <person name="Milhes M."/>
            <person name="Lampietro C."/>
            <person name="Lopez Roques C."/>
            <person name="Donnadieu C."/>
            <person name="Braasch I."/>
            <person name="Desvignes T."/>
            <person name="Postlethwait J."/>
            <person name="Bobe J."/>
            <person name="Wedekind C."/>
            <person name="Guiguen Y."/>
        </authorList>
    </citation>
    <scope>NUCLEOTIDE SEQUENCE [LARGE SCALE GENOMIC DNA]</scope>
    <source>
        <strain evidence="2">Cs_M1</strain>
        <tissue evidence="2">Blood</tissue>
    </source>
</reference>
<dbReference type="Pfam" id="PF05461">
    <property type="entry name" value="ApoL"/>
    <property type="match status" value="1"/>
</dbReference>
<dbReference type="GO" id="GO:0016020">
    <property type="term" value="C:membrane"/>
    <property type="evidence" value="ECO:0007669"/>
    <property type="project" value="TreeGrafter"/>
</dbReference>
<dbReference type="GO" id="GO:0006869">
    <property type="term" value="P:lipid transport"/>
    <property type="evidence" value="ECO:0007669"/>
    <property type="project" value="InterPro"/>
</dbReference>
<dbReference type="GO" id="GO:0005576">
    <property type="term" value="C:extracellular region"/>
    <property type="evidence" value="ECO:0007669"/>
    <property type="project" value="InterPro"/>
</dbReference>
<sequence>MLASPGVAAVAGVILTPFTMGASLGMTVTGVGVATVGGVTGASAVIANKVNSTQDRKKIEIILQDYRAQMGDIEACLRFINVGMEHLKKHIPSTLQGVDTEAIRVTSVAIVTGVGSSSAIEVSNKASGMLQGFALGMDIYFTKQEDGPKLKKGLESKFGKKIPKVAQQLNDGLDEVFKVKDELVENNLVL</sequence>
<dbReference type="Proteomes" id="UP001356427">
    <property type="component" value="Unassembled WGS sequence"/>
</dbReference>
<organism evidence="2 3">
    <name type="scientific">Coregonus suidteri</name>
    <dbReference type="NCBI Taxonomy" id="861788"/>
    <lineage>
        <taxon>Eukaryota</taxon>
        <taxon>Metazoa</taxon>
        <taxon>Chordata</taxon>
        <taxon>Craniata</taxon>
        <taxon>Vertebrata</taxon>
        <taxon>Euteleostomi</taxon>
        <taxon>Actinopterygii</taxon>
        <taxon>Neopterygii</taxon>
        <taxon>Teleostei</taxon>
        <taxon>Protacanthopterygii</taxon>
        <taxon>Salmoniformes</taxon>
        <taxon>Salmonidae</taxon>
        <taxon>Coregoninae</taxon>
        <taxon>Coregonus</taxon>
    </lineage>
</organism>